<proteinExistence type="predicted"/>
<dbReference type="Proteomes" id="UP000294003">
    <property type="component" value="Unassembled WGS sequence"/>
</dbReference>
<sequence>MRRLVVTAYLQMTEFLKKAAEYFTHFRSADIRTALAEINDEAMYGLHREVNLSGKRQDELLAQNESLKAELEKQRLKFEHRDKQETEWRLRAFSDFLEGMMHLSSMITELKGSPISVKLLVITGTSEGNAEWHNEWLPQFKFDLERLIVRHNWDQQQLPS</sequence>
<evidence type="ECO:0000313" key="1">
    <source>
        <dbReference type="EMBL" id="RYO95471.1"/>
    </source>
</evidence>
<gene>
    <name evidence="1" type="ORF">DL762_000033</name>
</gene>
<protein>
    <submittedName>
        <fullName evidence="1">Uncharacterized protein</fullName>
    </submittedName>
</protein>
<reference evidence="1 2" key="1">
    <citation type="submission" date="2018-06" db="EMBL/GenBank/DDBJ databases">
        <title>Complete Genomes of Monosporascus.</title>
        <authorList>
            <person name="Robinson A.J."/>
            <person name="Natvig D.O."/>
        </authorList>
    </citation>
    <scope>NUCLEOTIDE SEQUENCE [LARGE SCALE GENOMIC DNA]</scope>
    <source>
        <strain evidence="1 2">CBS 609.92</strain>
    </source>
</reference>
<comment type="caution">
    <text evidence="1">The sequence shown here is derived from an EMBL/GenBank/DDBJ whole genome shotgun (WGS) entry which is preliminary data.</text>
</comment>
<organism evidence="1 2">
    <name type="scientific">Monosporascus cannonballus</name>
    <dbReference type="NCBI Taxonomy" id="155416"/>
    <lineage>
        <taxon>Eukaryota</taxon>
        <taxon>Fungi</taxon>
        <taxon>Dikarya</taxon>
        <taxon>Ascomycota</taxon>
        <taxon>Pezizomycotina</taxon>
        <taxon>Sordariomycetes</taxon>
        <taxon>Xylariomycetidae</taxon>
        <taxon>Xylariales</taxon>
        <taxon>Xylariales incertae sedis</taxon>
        <taxon>Monosporascus</taxon>
    </lineage>
</organism>
<accession>A0ABY0HLP3</accession>
<name>A0ABY0HLP3_9PEZI</name>
<evidence type="ECO:0000313" key="2">
    <source>
        <dbReference type="Proteomes" id="UP000294003"/>
    </source>
</evidence>
<dbReference type="EMBL" id="QJNS01000001">
    <property type="protein sequence ID" value="RYO95471.1"/>
    <property type="molecule type" value="Genomic_DNA"/>
</dbReference>
<keyword evidence="2" id="KW-1185">Reference proteome</keyword>